<proteinExistence type="inferred from homology"/>
<evidence type="ECO:0000259" key="4">
    <source>
        <dbReference type="Pfam" id="PF01168"/>
    </source>
</evidence>
<feature type="modified residue" description="N6-(pyridoxal phosphate)lysine" evidence="2">
    <location>
        <position position="41"/>
    </location>
</feature>
<dbReference type="HAMAP" id="MF_02087">
    <property type="entry name" value="PLP_homeostasis"/>
    <property type="match status" value="1"/>
</dbReference>
<dbReference type="EMBL" id="AUBJ02000001">
    <property type="protein sequence ID" value="MCP2334490.1"/>
    <property type="molecule type" value="Genomic_DNA"/>
</dbReference>
<dbReference type="Pfam" id="PF01168">
    <property type="entry name" value="Ala_racemase_N"/>
    <property type="match status" value="1"/>
</dbReference>
<dbReference type="PIRSF" id="PIRSF004848">
    <property type="entry name" value="YBL036c_PLPDEIII"/>
    <property type="match status" value="1"/>
</dbReference>
<evidence type="ECO:0000256" key="3">
    <source>
        <dbReference type="RuleBase" id="RU004514"/>
    </source>
</evidence>
<reference evidence="5 6" key="1">
    <citation type="submission" date="2013-07" db="EMBL/GenBank/DDBJ databases">
        <authorList>
            <consortium name="DOE Joint Genome Institute"/>
            <person name="Reeve W."/>
            <person name="Huntemann M."/>
            <person name="Han J."/>
            <person name="Chen A."/>
            <person name="Kyrpides N."/>
            <person name="Mavromatis K."/>
            <person name="Markowitz V."/>
            <person name="Palaniappan K."/>
            <person name="Ivanova N."/>
            <person name="Schaumberg A."/>
            <person name="Pati A."/>
            <person name="Liolios K."/>
            <person name="Nordberg H.P."/>
            <person name="Cantor M.N."/>
            <person name="Hua S.X."/>
            <person name="Woyke T."/>
        </authorList>
    </citation>
    <scope>NUCLEOTIDE SEQUENCE [LARGE SCALE GENOMIC DNA]</scope>
    <source>
        <strain evidence="5 6">DSM 43889</strain>
    </source>
</reference>
<dbReference type="RefSeq" id="WP_026420021.1">
    <property type="nucleotide sequence ID" value="NZ_AUBJ02000001.1"/>
</dbReference>
<reference evidence="5 6" key="2">
    <citation type="submission" date="2022-06" db="EMBL/GenBank/DDBJ databases">
        <title>Genomic Encyclopedia of Type Strains, Phase I: the one thousand microbial genomes (KMG-I) project.</title>
        <authorList>
            <person name="Kyrpides N."/>
        </authorList>
    </citation>
    <scope>NUCLEOTIDE SEQUENCE [LARGE SCALE GENOMIC DNA]</scope>
    <source>
        <strain evidence="5 6">DSM 43889</strain>
    </source>
</reference>
<evidence type="ECO:0000256" key="2">
    <source>
        <dbReference type="HAMAP-Rule" id="MF_02087"/>
    </source>
</evidence>
<dbReference type="Proteomes" id="UP000791080">
    <property type="component" value="Unassembled WGS sequence"/>
</dbReference>
<name>A0ABT1JPM8_ACTCY</name>
<sequence length="243" mass="25902">MTEDRASELAERLRTVRRRLADAERAAGREAGSVRLLAVTKNFPAEDVALLADLGLSEFGESRDQEARPKIGRVGELRPALDVSWHMVGRLQRNKARAVARWADVVHSVDSLRLVEALRGGVRAALDEGHRSRPLDVLVQVSLDEDADRGGCPPGQVTILAESVAQASELRLRGVMAVAPLGGNPLTAFHSLATVSDQIQRHHPGATEVSAGMSGDMEHAIAAGSTLVRVGTGLLGTRKLASP</sequence>
<dbReference type="Gene3D" id="3.20.20.10">
    <property type="entry name" value="Alanine racemase"/>
    <property type="match status" value="1"/>
</dbReference>
<keyword evidence="1 2" id="KW-0663">Pyridoxal phosphate</keyword>
<keyword evidence="6" id="KW-1185">Reference proteome</keyword>
<gene>
    <name evidence="5" type="ORF">G443_004760</name>
</gene>
<dbReference type="InterPro" id="IPR001608">
    <property type="entry name" value="Ala_racemase_N"/>
</dbReference>
<evidence type="ECO:0000256" key="1">
    <source>
        <dbReference type="ARBA" id="ARBA00022898"/>
    </source>
</evidence>
<dbReference type="PROSITE" id="PS01211">
    <property type="entry name" value="UPF0001"/>
    <property type="match status" value="1"/>
</dbReference>
<evidence type="ECO:0000313" key="5">
    <source>
        <dbReference type="EMBL" id="MCP2334490.1"/>
    </source>
</evidence>
<dbReference type="PANTHER" id="PTHR10146:SF14">
    <property type="entry name" value="PYRIDOXAL PHOSPHATE HOMEOSTASIS PROTEIN"/>
    <property type="match status" value="1"/>
</dbReference>
<comment type="function">
    <text evidence="2">Pyridoxal 5'-phosphate (PLP)-binding protein, which is involved in PLP homeostasis.</text>
</comment>
<dbReference type="InterPro" id="IPR029066">
    <property type="entry name" value="PLP-binding_barrel"/>
</dbReference>
<evidence type="ECO:0000313" key="6">
    <source>
        <dbReference type="Proteomes" id="UP000791080"/>
    </source>
</evidence>
<comment type="similarity">
    <text evidence="2 3">Belongs to the pyridoxal phosphate-binding protein YggS/PROSC family.</text>
</comment>
<comment type="caution">
    <text evidence="5">The sequence shown here is derived from an EMBL/GenBank/DDBJ whole genome shotgun (WGS) entry which is preliminary data.</text>
</comment>
<dbReference type="NCBIfam" id="TIGR00044">
    <property type="entry name" value="YggS family pyridoxal phosphate-dependent enzyme"/>
    <property type="match status" value="1"/>
</dbReference>
<organism evidence="5 6">
    <name type="scientific">Actinoalloteichus caeruleus DSM 43889</name>
    <dbReference type="NCBI Taxonomy" id="1120930"/>
    <lineage>
        <taxon>Bacteria</taxon>
        <taxon>Bacillati</taxon>
        <taxon>Actinomycetota</taxon>
        <taxon>Actinomycetes</taxon>
        <taxon>Pseudonocardiales</taxon>
        <taxon>Pseudonocardiaceae</taxon>
        <taxon>Actinoalloteichus</taxon>
        <taxon>Actinoalloteichus cyanogriseus</taxon>
    </lineage>
</organism>
<dbReference type="InterPro" id="IPR011078">
    <property type="entry name" value="PyrdxlP_homeostasis"/>
</dbReference>
<accession>A0ABT1JPM8</accession>
<feature type="domain" description="Alanine racemase N-terminal" evidence="4">
    <location>
        <begin position="19"/>
        <end position="238"/>
    </location>
</feature>
<dbReference type="PANTHER" id="PTHR10146">
    <property type="entry name" value="PROLINE SYNTHETASE CO-TRANSCRIBED BACTERIAL HOMOLOG PROTEIN"/>
    <property type="match status" value="1"/>
</dbReference>
<dbReference type="CDD" id="cd00635">
    <property type="entry name" value="PLPDE_III_YBL036c_like"/>
    <property type="match status" value="1"/>
</dbReference>
<protein>
    <recommendedName>
        <fullName evidence="2">Pyridoxal phosphate homeostasis protein</fullName>
        <shortName evidence="2">PLP homeostasis protein</shortName>
    </recommendedName>
</protein>
<dbReference type="SUPFAM" id="SSF51419">
    <property type="entry name" value="PLP-binding barrel"/>
    <property type="match status" value="1"/>
</dbReference>